<feature type="compositionally biased region" description="Basic and acidic residues" evidence="1">
    <location>
        <begin position="26"/>
        <end position="49"/>
    </location>
</feature>
<dbReference type="AlphaFoldDB" id="A0A916W3Y1"/>
<comment type="caution">
    <text evidence="2">The sequence shown here is derived from an EMBL/GenBank/DDBJ whole genome shotgun (WGS) entry which is preliminary data.</text>
</comment>
<dbReference type="Proteomes" id="UP000596977">
    <property type="component" value="Unassembled WGS sequence"/>
</dbReference>
<accession>A0A916W3Y1</accession>
<evidence type="ECO:0000313" key="3">
    <source>
        <dbReference type="Proteomes" id="UP000596977"/>
    </source>
</evidence>
<evidence type="ECO:0000256" key="1">
    <source>
        <dbReference type="SAM" id="MobiDB-lite"/>
    </source>
</evidence>
<name>A0A916W3Y1_9HYPH</name>
<protein>
    <submittedName>
        <fullName evidence="2">Uncharacterized protein</fullName>
    </submittedName>
</protein>
<feature type="region of interest" description="Disordered" evidence="1">
    <location>
        <begin position="1"/>
        <end position="61"/>
    </location>
</feature>
<organism evidence="2 3">
    <name type="scientific">Pelagibacterium lentulum</name>
    <dbReference type="NCBI Taxonomy" id="2029865"/>
    <lineage>
        <taxon>Bacteria</taxon>
        <taxon>Pseudomonadati</taxon>
        <taxon>Pseudomonadota</taxon>
        <taxon>Alphaproteobacteria</taxon>
        <taxon>Hyphomicrobiales</taxon>
        <taxon>Devosiaceae</taxon>
        <taxon>Pelagibacterium</taxon>
    </lineage>
</organism>
<proteinExistence type="predicted"/>
<dbReference type="RefSeq" id="WP_127071836.1">
    <property type="nucleotide sequence ID" value="NZ_BMKB01000010.1"/>
</dbReference>
<keyword evidence="3" id="KW-1185">Reference proteome</keyword>
<gene>
    <name evidence="2" type="ORF">GCM10011499_37790</name>
</gene>
<sequence>MTDQTQKPAGRSNADAKAKRSAKIAAKKESRKVARRQKLDATEMKRLGLDPKPYGRIKVAS</sequence>
<evidence type="ECO:0000313" key="2">
    <source>
        <dbReference type="EMBL" id="GGA63842.1"/>
    </source>
</evidence>
<reference evidence="2 3" key="1">
    <citation type="journal article" date="2014" name="Int. J. Syst. Evol. Microbiol.">
        <title>Complete genome sequence of Corynebacterium casei LMG S-19264T (=DSM 44701T), isolated from a smear-ripened cheese.</title>
        <authorList>
            <consortium name="US DOE Joint Genome Institute (JGI-PGF)"/>
            <person name="Walter F."/>
            <person name="Albersmeier A."/>
            <person name="Kalinowski J."/>
            <person name="Ruckert C."/>
        </authorList>
    </citation>
    <scope>NUCLEOTIDE SEQUENCE [LARGE SCALE GENOMIC DNA]</scope>
    <source>
        <strain evidence="2 3">CGMCC 1.15896</strain>
    </source>
</reference>
<dbReference type="EMBL" id="BMKB01000010">
    <property type="protein sequence ID" value="GGA63842.1"/>
    <property type="molecule type" value="Genomic_DNA"/>
</dbReference>